<dbReference type="Gene3D" id="2.80.10.50">
    <property type="match status" value="1"/>
</dbReference>
<dbReference type="EnsemblMetazoa" id="PPA34981.1">
    <property type="protein sequence ID" value="PPA34981.1"/>
    <property type="gene ID" value="WBGene00273350"/>
</dbReference>
<dbReference type="GO" id="GO:0015629">
    <property type="term" value="C:actin cytoskeleton"/>
    <property type="evidence" value="ECO:0000318"/>
    <property type="project" value="GO_Central"/>
</dbReference>
<dbReference type="InterPro" id="IPR008999">
    <property type="entry name" value="Actin-crosslinking"/>
</dbReference>
<dbReference type="PANTHER" id="PTHR33351:SF1">
    <property type="entry name" value="IG-LIKE DOMAIN-CONTAINING PROTEIN-RELATED"/>
    <property type="match status" value="1"/>
</dbReference>
<evidence type="ECO:0000313" key="2">
    <source>
        <dbReference type="Proteomes" id="UP000005239"/>
    </source>
</evidence>
<accession>A0A8R1YW11</accession>
<dbReference type="SUPFAM" id="SSF50405">
    <property type="entry name" value="Actin-crosslinking proteins"/>
    <property type="match status" value="1"/>
</dbReference>
<dbReference type="CDD" id="cd00257">
    <property type="entry name" value="beta-trefoil_FSCN-like"/>
    <property type="match status" value="1"/>
</dbReference>
<dbReference type="Proteomes" id="UP000005239">
    <property type="component" value="Unassembled WGS sequence"/>
</dbReference>
<evidence type="ECO:0000313" key="1">
    <source>
        <dbReference type="EnsemblMetazoa" id="PPA34981.1"/>
    </source>
</evidence>
<dbReference type="GO" id="GO:0030041">
    <property type="term" value="P:actin filament polymerization"/>
    <property type="evidence" value="ECO:0000318"/>
    <property type="project" value="GO_Central"/>
</dbReference>
<name>A0A2A6C730_PRIPA</name>
<reference evidence="2" key="1">
    <citation type="journal article" date="2008" name="Nat. Genet.">
        <title>The Pristionchus pacificus genome provides a unique perspective on nematode lifestyle and parasitism.</title>
        <authorList>
            <person name="Dieterich C."/>
            <person name="Clifton S.W."/>
            <person name="Schuster L.N."/>
            <person name="Chinwalla A."/>
            <person name="Delehaunty K."/>
            <person name="Dinkelacker I."/>
            <person name="Fulton L."/>
            <person name="Fulton R."/>
            <person name="Godfrey J."/>
            <person name="Minx P."/>
            <person name="Mitreva M."/>
            <person name="Roeseler W."/>
            <person name="Tian H."/>
            <person name="Witte H."/>
            <person name="Yang S.P."/>
            <person name="Wilson R.K."/>
            <person name="Sommer R.J."/>
        </authorList>
    </citation>
    <scope>NUCLEOTIDE SEQUENCE [LARGE SCALE GENOMIC DNA]</scope>
    <source>
        <strain evidence="2">PS312</strain>
    </source>
</reference>
<dbReference type="AlphaFoldDB" id="A0A2A6C730"/>
<sequence>MDQFTSLISTIVRLAMRSLSLLALLLFSVVIHTTVSTPPPATVPNRTQPYLQPARSPRAIELLGPDGGKRTLKSFAEEYLTEYNGHLLTNDHLWHIERINDNEIALKSRNGLYIKHGWFDWGKTAVAANEWEMLTPVKNDDGSWSFKSRWNKWMSAEYTERGVHFITFESEKKRSEYWWLEPWY</sequence>
<protein>
    <submittedName>
        <fullName evidence="1">Uncharacterized protein</fullName>
    </submittedName>
</protein>
<gene>
    <name evidence="1" type="primary">WBGene00273350</name>
</gene>
<proteinExistence type="predicted"/>
<keyword evidence="2" id="KW-1185">Reference proteome</keyword>
<organism evidence="1 2">
    <name type="scientific">Pristionchus pacificus</name>
    <name type="common">Parasitic nematode worm</name>
    <dbReference type="NCBI Taxonomy" id="54126"/>
    <lineage>
        <taxon>Eukaryota</taxon>
        <taxon>Metazoa</taxon>
        <taxon>Ecdysozoa</taxon>
        <taxon>Nematoda</taxon>
        <taxon>Chromadorea</taxon>
        <taxon>Rhabditida</taxon>
        <taxon>Rhabditina</taxon>
        <taxon>Diplogasteromorpha</taxon>
        <taxon>Diplogasteroidea</taxon>
        <taxon>Neodiplogasteridae</taxon>
        <taxon>Pristionchus</taxon>
    </lineage>
</organism>
<dbReference type="GO" id="GO:0051015">
    <property type="term" value="F:actin filament binding"/>
    <property type="evidence" value="ECO:0000318"/>
    <property type="project" value="GO_Central"/>
</dbReference>
<dbReference type="InterPro" id="IPR052883">
    <property type="entry name" value="Hisactophilin"/>
</dbReference>
<dbReference type="PANTHER" id="PTHR33351">
    <property type="entry name" value="HISACTOPHILIN-1-RELATED"/>
    <property type="match status" value="1"/>
</dbReference>
<accession>A0A2A6C730</accession>
<reference evidence="1" key="2">
    <citation type="submission" date="2022-06" db="UniProtKB">
        <authorList>
            <consortium name="EnsemblMetazoa"/>
        </authorList>
    </citation>
    <scope>IDENTIFICATION</scope>
    <source>
        <strain evidence="1">PS312</strain>
    </source>
</reference>